<comment type="caution">
    <text evidence="1">The sequence shown here is derived from an EMBL/GenBank/DDBJ whole genome shotgun (WGS) entry which is preliminary data.</text>
</comment>
<protein>
    <submittedName>
        <fullName evidence="1">Uncharacterized protein</fullName>
    </submittedName>
</protein>
<name>A0ABP1RL03_9HEXA</name>
<evidence type="ECO:0000313" key="2">
    <source>
        <dbReference type="Proteomes" id="UP001642540"/>
    </source>
</evidence>
<gene>
    <name evidence="1" type="ORF">ODALV1_LOCUS23434</name>
</gene>
<keyword evidence="2" id="KW-1185">Reference proteome</keyword>
<proteinExistence type="predicted"/>
<dbReference type="EMBL" id="CAXLJM020000078">
    <property type="protein sequence ID" value="CAL8129762.1"/>
    <property type="molecule type" value="Genomic_DNA"/>
</dbReference>
<dbReference type="Proteomes" id="UP001642540">
    <property type="component" value="Unassembled WGS sequence"/>
</dbReference>
<evidence type="ECO:0000313" key="1">
    <source>
        <dbReference type="EMBL" id="CAL8129762.1"/>
    </source>
</evidence>
<sequence>MGIETVLGPGIAKGVGNSLTEDEVLATFWGMGTMEIGIEGEGIRLGQEVSKMTSSLATT</sequence>
<accession>A0ABP1RL03</accession>
<organism evidence="1 2">
    <name type="scientific">Orchesella dallaii</name>
    <dbReference type="NCBI Taxonomy" id="48710"/>
    <lineage>
        <taxon>Eukaryota</taxon>
        <taxon>Metazoa</taxon>
        <taxon>Ecdysozoa</taxon>
        <taxon>Arthropoda</taxon>
        <taxon>Hexapoda</taxon>
        <taxon>Collembola</taxon>
        <taxon>Entomobryomorpha</taxon>
        <taxon>Entomobryoidea</taxon>
        <taxon>Orchesellidae</taxon>
        <taxon>Orchesellinae</taxon>
        <taxon>Orchesella</taxon>
    </lineage>
</organism>
<reference evidence="1 2" key="1">
    <citation type="submission" date="2024-08" db="EMBL/GenBank/DDBJ databases">
        <authorList>
            <person name="Cucini C."/>
            <person name="Frati F."/>
        </authorList>
    </citation>
    <scope>NUCLEOTIDE SEQUENCE [LARGE SCALE GENOMIC DNA]</scope>
</reference>